<comment type="caution">
    <text evidence="1">The sequence shown here is derived from an EMBL/GenBank/DDBJ whole genome shotgun (WGS) entry which is preliminary data.</text>
</comment>
<dbReference type="EMBL" id="CALYLO010000017">
    <property type="protein sequence ID" value="CAH8249557.1"/>
    <property type="molecule type" value="Genomic_DNA"/>
</dbReference>
<dbReference type="InterPro" id="IPR026286">
    <property type="entry name" value="MaiA/AMDase"/>
</dbReference>
<protein>
    <recommendedName>
        <fullName evidence="3">Maleate cis-trans isomerase</fullName>
    </recommendedName>
</protein>
<organism evidence="1 2">
    <name type="scientific">Paenibacillus melissococcoides</name>
    <dbReference type="NCBI Taxonomy" id="2912268"/>
    <lineage>
        <taxon>Bacteria</taxon>
        <taxon>Bacillati</taxon>
        <taxon>Bacillota</taxon>
        <taxon>Bacilli</taxon>
        <taxon>Bacillales</taxon>
        <taxon>Paenibacillaceae</taxon>
        <taxon>Paenibacillus</taxon>
    </lineage>
</organism>
<dbReference type="Proteomes" id="UP001154322">
    <property type="component" value="Unassembled WGS sequence"/>
</dbReference>
<dbReference type="InterPro" id="IPR053714">
    <property type="entry name" value="Iso_Racemase_Enz_sf"/>
</dbReference>
<accession>A0ABM9GCK4</accession>
<dbReference type="PIRSF" id="PIRSF015736">
    <property type="entry name" value="MI"/>
    <property type="match status" value="1"/>
</dbReference>
<dbReference type="PANTHER" id="PTHR40267">
    <property type="entry name" value="BLR3294 PROTEIN"/>
    <property type="match status" value="1"/>
</dbReference>
<reference evidence="1" key="1">
    <citation type="submission" date="2022-06" db="EMBL/GenBank/DDBJ databases">
        <authorList>
            <person name="Dietemann V."/>
            <person name="Ory F."/>
            <person name="Dainat B."/>
            <person name="Oberhansli S."/>
        </authorList>
    </citation>
    <scope>NUCLEOTIDE SEQUENCE</scope>
    <source>
        <strain evidence="1">Ena-SAMPLE-TAB-26-04-2022-14:26:32:270-5432</strain>
    </source>
</reference>
<name>A0ABM9GCK4_9BACL</name>
<evidence type="ECO:0008006" key="3">
    <source>
        <dbReference type="Google" id="ProtNLM"/>
    </source>
</evidence>
<sequence>MRPNKRIGLIVPAGNTTLEPDFYYFLSPYATIHATRIAGPVGVESEEGIDAFNEQVERAIQELSRAQVDVIVYGFTTGSFYREMNYCQALIRNIQSIAGIPVVTPSTAIIKALHDINAKRIFITTPYTKWNNEVLLKFLLGTEFDVIGLQGDDRLPKQAILKPMWNQEPEEIITSILALSIPTVDALICPCTAWRTLEVLGQLEEQMQTNIITANQAAIWETINLLGYEVSIKNIKKLHNPS</sequence>
<dbReference type="Pfam" id="PF17645">
    <property type="entry name" value="Amdase"/>
    <property type="match status" value="1"/>
</dbReference>
<dbReference type="PANTHER" id="PTHR40267:SF1">
    <property type="entry name" value="BLR3294 PROTEIN"/>
    <property type="match status" value="1"/>
</dbReference>
<proteinExistence type="predicted"/>
<dbReference type="RefSeq" id="WP_261948934.1">
    <property type="nucleotide sequence ID" value="NZ_AP031286.1"/>
</dbReference>
<dbReference type="Gene3D" id="3.40.50.12500">
    <property type="match status" value="1"/>
</dbReference>
<evidence type="ECO:0000313" key="2">
    <source>
        <dbReference type="Proteomes" id="UP001154322"/>
    </source>
</evidence>
<keyword evidence="2" id="KW-1185">Reference proteome</keyword>
<evidence type="ECO:0000313" key="1">
    <source>
        <dbReference type="EMBL" id="CAH8249557.1"/>
    </source>
</evidence>
<gene>
    <name evidence="1" type="ORF">WJ0W_006742</name>
</gene>